<accession>A0A0K8T971</accession>
<proteinExistence type="predicted"/>
<sequence>RSLPPPGAERRHSRRLPAPEQSVSRPVRRRRPIAGGDGDRRVWRCRSWFHHEINISNTSVNTDQSPLILINDPSLEKLGAALMGSAQMGATFVGEPMKKGVKRRGNAERGAGSREVPAATARPAMPARPERRSHWEAIGRLIT</sequence>
<reference evidence="2" key="1">
    <citation type="submission" date="2014-09" db="EMBL/GenBank/DDBJ databases">
        <authorList>
            <person name="Magalhaes I.L.F."/>
            <person name="Oliveira U."/>
            <person name="Santos F.R."/>
            <person name="Vidigal T.H.D.A."/>
            <person name="Brescovit A.D."/>
            <person name="Santos A.J."/>
        </authorList>
    </citation>
    <scope>NUCLEOTIDE SEQUENCE</scope>
</reference>
<feature type="region of interest" description="Disordered" evidence="1">
    <location>
        <begin position="1"/>
        <end position="39"/>
    </location>
</feature>
<name>A0A0K8T971_LYGHE</name>
<feature type="region of interest" description="Disordered" evidence="1">
    <location>
        <begin position="97"/>
        <end position="133"/>
    </location>
</feature>
<feature type="compositionally biased region" description="Low complexity" evidence="1">
    <location>
        <begin position="117"/>
        <end position="127"/>
    </location>
</feature>
<feature type="non-terminal residue" evidence="2">
    <location>
        <position position="143"/>
    </location>
</feature>
<dbReference type="AlphaFoldDB" id="A0A0K8T971"/>
<evidence type="ECO:0000256" key="1">
    <source>
        <dbReference type="SAM" id="MobiDB-lite"/>
    </source>
</evidence>
<feature type="non-terminal residue" evidence="2">
    <location>
        <position position="1"/>
    </location>
</feature>
<organism evidence="2">
    <name type="scientific">Lygus hesperus</name>
    <name type="common">Western plant bug</name>
    <dbReference type="NCBI Taxonomy" id="30085"/>
    <lineage>
        <taxon>Eukaryota</taxon>
        <taxon>Metazoa</taxon>
        <taxon>Ecdysozoa</taxon>
        <taxon>Arthropoda</taxon>
        <taxon>Hexapoda</taxon>
        <taxon>Insecta</taxon>
        <taxon>Pterygota</taxon>
        <taxon>Neoptera</taxon>
        <taxon>Paraneoptera</taxon>
        <taxon>Hemiptera</taxon>
        <taxon>Heteroptera</taxon>
        <taxon>Panheteroptera</taxon>
        <taxon>Cimicomorpha</taxon>
        <taxon>Miridae</taxon>
        <taxon>Mirini</taxon>
        <taxon>Lygus</taxon>
    </lineage>
</organism>
<dbReference type="EMBL" id="GBRD01003729">
    <property type="protein sequence ID" value="JAG62092.1"/>
    <property type="molecule type" value="Transcribed_RNA"/>
</dbReference>
<protein>
    <submittedName>
        <fullName evidence="2">Uncharacterized protein</fullName>
    </submittedName>
</protein>
<evidence type="ECO:0000313" key="2">
    <source>
        <dbReference type="EMBL" id="JAG62092.1"/>
    </source>
</evidence>